<feature type="transmembrane region" description="Helical" evidence="1">
    <location>
        <begin position="6"/>
        <end position="27"/>
    </location>
</feature>
<organism evidence="2">
    <name type="scientific">Ixodes ricinus</name>
    <name type="common">Common tick</name>
    <name type="synonym">Acarus ricinus</name>
    <dbReference type="NCBI Taxonomy" id="34613"/>
    <lineage>
        <taxon>Eukaryota</taxon>
        <taxon>Metazoa</taxon>
        <taxon>Ecdysozoa</taxon>
        <taxon>Arthropoda</taxon>
        <taxon>Chelicerata</taxon>
        <taxon>Arachnida</taxon>
        <taxon>Acari</taxon>
        <taxon>Parasitiformes</taxon>
        <taxon>Ixodida</taxon>
        <taxon>Ixodoidea</taxon>
        <taxon>Ixodidae</taxon>
        <taxon>Ixodinae</taxon>
        <taxon>Ixodes</taxon>
    </lineage>
</organism>
<evidence type="ECO:0000313" key="2">
    <source>
        <dbReference type="EMBL" id="MXU84567.1"/>
    </source>
</evidence>
<reference evidence="2" key="1">
    <citation type="submission" date="2019-12" db="EMBL/GenBank/DDBJ databases">
        <title>An insight into the sialome of adult female Ixodes ricinus ticks feeding for 6 days.</title>
        <authorList>
            <person name="Perner J."/>
            <person name="Ribeiro J.M.C."/>
        </authorList>
    </citation>
    <scope>NUCLEOTIDE SEQUENCE</scope>
    <source>
        <strain evidence="2">Semi-engorged</strain>
        <tissue evidence="2">Salivary glands</tissue>
    </source>
</reference>
<dbReference type="AlphaFoldDB" id="A0A6B0U5Z5"/>
<name>A0A6B0U5Z5_IXORI</name>
<sequence length="81" mass="9045">MVFPSAFLHCLVSLLQVFPLVLNLLGIHTIAPVFQFRRNLAPKCLGEGVKALLPLLILTVRNQHHNSVSRPVEVVCCWGCR</sequence>
<protein>
    <submittedName>
        <fullName evidence="2">Putative secreted protein</fullName>
    </submittedName>
</protein>
<accession>A0A6B0U5Z5</accession>
<keyword evidence="1" id="KW-0812">Transmembrane</keyword>
<dbReference type="EMBL" id="GIFC01002484">
    <property type="protein sequence ID" value="MXU84567.1"/>
    <property type="molecule type" value="Transcribed_RNA"/>
</dbReference>
<evidence type="ECO:0000256" key="1">
    <source>
        <dbReference type="SAM" id="Phobius"/>
    </source>
</evidence>
<keyword evidence="1" id="KW-0472">Membrane</keyword>
<proteinExistence type="predicted"/>
<keyword evidence="1" id="KW-1133">Transmembrane helix</keyword>